<evidence type="ECO:0000256" key="6">
    <source>
        <dbReference type="RuleBase" id="RU003943"/>
    </source>
</evidence>
<dbReference type="EMBL" id="JAPDNT010000024">
    <property type="protein sequence ID" value="MCW3476792.1"/>
    <property type="molecule type" value="Genomic_DNA"/>
</dbReference>
<feature type="transmembrane region" description="Helical" evidence="7">
    <location>
        <begin position="56"/>
        <end position="87"/>
    </location>
</feature>
<evidence type="ECO:0000313" key="8">
    <source>
        <dbReference type="EMBL" id="MCW3476792.1"/>
    </source>
</evidence>
<evidence type="ECO:0000256" key="7">
    <source>
        <dbReference type="SAM" id="Phobius"/>
    </source>
</evidence>
<sequence length="286" mass="29226">MTAILFDPFAMGFMRRALAGCFALSIAAPPLGVFLVLRRMSLTSDVLQHGILPGIALGAAAAGLSLWAMGLGGFVAGLAVTLLAGWLTRATGGREDSQLAGVYLIALALGVAIISAQRGMDLTHLLFGSVLAVDDAALLLMAGVASAAVLGLAVIWRPLVLESFDPGFMQAVGGRGGVYHLAFLALVVLCVVGGFTALGTLMSVGLMMLPAVAARHWAAELPGQVRAAVALALVASYGGLVLSFHTDIPAGPAIVLTAGGLWLASLAAGPRESLARSWLHRPHYVG</sequence>
<dbReference type="AlphaFoldDB" id="A0AA42CJD5"/>
<proteinExistence type="inferred from homology"/>
<keyword evidence="6" id="KW-0813">Transport</keyword>
<dbReference type="Proteomes" id="UP001165679">
    <property type="component" value="Unassembled WGS sequence"/>
</dbReference>
<gene>
    <name evidence="8" type="ORF">OL599_19685</name>
</gene>
<evidence type="ECO:0000256" key="1">
    <source>
        <dbReference type="ARBA" id="ARBA00004141"/>
    </source>
</evidence>
<dbReference type="Gene3D" id="1.10.3470.10">
    <property type="entry name" value="ABC transporter involved in vitamin B12 uptake, BtuC"/>
    <property type="match status" value="1"/>
</dbReference>
<dbReference type="InterPro" id="IPR001626">
    <property type="entry name" value="ABC_TroCD"/>
</dbReference>
<dbReference type="SUPFAM" id="SSF81345">
    <property type="entry name" value="ABC transporter involved in vitamin B12 uptake, BtuC"/>
    <property type="match status" value="1"/>
</dbReference>
<comment type="subcellular location">
    <subcellularLocation>
        <location evidence="6">Cell membrane</location>
        <topology evidence="6">Multi-pass membrane protein</topology>
    </subcellularLocation>
    <subcellularLocation>
        <location evidence="1">Membrane</location>
        <topology evidence="1">Multi-pass membrane protein</topology>
    </subcellularLocation>
</comment>
<reference evidence="8" key="1">
    <citation type="submission" date="2022-09" db="EMBL/GenBank/DDBJ databases">
        <title>Rhodovastum sp. nov. RN2-1 isolated from soil in Seongnam, South Korea.</title>
        <authorList>
            <person name="Le N.T."/>
        </authorList>
    </citation>
    <scope>NUCLEOTIDE SEQUENCE</scope>
    <source>
        <strain evidence="8">RN2-1</strain>
    </source>
</reference>
<feature type="transmembrane region" description="Helical" evidence="7">
    <location>
        <begin position="225"/>
        <end position="244"/>
    </location>
</feature>
<comment type="similarity">
    <text evidence="2 6">Belongs to the ABC-3 integral membrane protein family.</text>
</comment>
<protein>
    <submittedName>
        <fullName evidence="8">Metal ABC transporter permease</fullName>
    </submittedName>
</protein>
<dbReference type="GO" id="GO:0043190">
    <property type="term" value="C:ATP-binding cassette (ABC) transporter complex"/>
    <property type="evidence" value="ECO:0007669"/>
    <property type="project" value="InterPro"/>
</dbReference>
<evidence type="ECO:0000256" key="2">
    <source>
        <dbReference type="ARBA" id="ARBA00008034"/>
    </source>
</evidence>
<evidence type="ECO:0000313" key="9">
    <source>
        <dbReference type="Proteomes" id="UP001165679"/>
    </source>
</evidence>
<dbReference type="GO" id="GO:0055085">
    <property type="term" value="P:transmembrane transport"/>
    <property type="evidence" value="ECO:0007669"/>
    <property type="project" value="InterPro"/>
</dbReference>
<dbReference type="PANTHER" id="PTHR30477:SF13">
    <property type="entry name" value="IRON TRANSPORT SYSTEM MEMBRANE PROTEIN HI_0360-RELATED"/>
    <property type="match status" value="1"/>
</dbReference>
<dbReference type="GO" id="GO:0010043">
    <property type="term" value="P:response to zinc ion"/>
    <property type="evidence" value="ECO:0007669"/>
    <property type="project" value="TreeGrafter"/>
</dbReference>
<organism evidence="8 9">
    <name type="scientific">Limobrevibacterium gyesilva</name>
    <dbReference type="NCBI Taxonomy" id="2991712"/>
    <lineage>
        <taxon>Bacteria</taxon>
        <taxon>Pseudomonadati</taxon>
        <taxon>Pseudomonadota</taxon>
        <taxon>Alphaproteobacteria</taxon>
        <taxon>Acetobacterales</taxon>
        <taxon>Acetobacteraceae</taxon>
        <taxon>Limobrevibacterium</taxon>
    </lineage>
</organism>
<evidence type="ECO:0000256" key="4">
    <source>
        <dbReference type="ARBA" id="ARBA00022989"/>
    </source>
</evidence>
<reference evidence="8" key="2">
    <citation type="submission" date="2022-10" db="EMBL/GenBank/DDBJ databases">
        <authorList>
            <person name="Trinh H.N."/>
        </authorList>
    </citation>
    <scope>NUCLEOTIDE SEQUENCE</scope>
    <source>
        <strain evidence="8">RN2-1</strain>
    </source>
</reference>
<keyword evidence="9" id="KW-1185">Reference proteome</keyword>
<keyword evidence="4 7" id="KW-1133">Transmembrane helix</keyword>
<name>A0AA42CJD5_9PROT</name>
<dbReference type="InterPro" id="IPR037294">
    <property type="entry name" value="ABC_BtuC-like"/>
</dbReference>
<evidence type="ECO:0000256" key="3">
    <source>
        <dbReference type="ARBA" id="ARBA00022692"/>
    </source>
</evidence>
<dbReference type="PANTHER" id="PTHR30477">
    <property type="entry name" value="ABC-TRANSPORTER METAL-BINDING PROTEIN"/>
    <property type="match status" value="1"/>
</dbReference>
<keyword evidence="3 6" id="KW-0812">Transmembrane</keyword>
<feature type="transmembrane region" description="Helical" evidence="7">
    <location>
        <begin position="136"/>
        <end position="156"/>
    </location>
</feature>
<accession>A0AA42CJD5</accession>
<feature type="transmembrane region" description="Helical" evidence="7">
    <location>
        <begin position="177"/>
        <end position="195"/>
    </location>
</feature>
<feature type="transmembrane region" description="Helical" evidence="7">
    <location>
        <begin position="250"/>
        <end position="269"/>
    </location>
</feature>
<dbReference type="Pfam" id="PF00950">
    <property type="entry name" value="ABC-3"/>
    <property type="match status" value="1"/>
</dbReference>
<feature type="transmembrane region" description="Helical" evidence="7">
    <location>
        <begin position="99"/>
        <end position="116"/>
    </location>
</feature>
<comment type="caution">
    <text evidence="8">The sequence shown here is derived from an EMBL/GenBank/DDBJ whole genome shotgun (WGS) entry which is preliminary data.</text>
</comment>
<evidence type="ECO:0000256" key="5">
    <source>
        <dbReference type="ARBA" id="ARBA00023136"/>
    </source>
</evidence>
<keyword evidence="5 7" id="KW-0472">Membrane</keyword>